<protein>
    <submittedName>
        <fullName evidence="1">Uncharacterized protein</fullName>
    </submittedName>
</protein>
<comment type="caution">
    <text evidence="1">The sequence shown here is derived from an EMBL/GenBank/DDBJ whole genome shotgun (WGS) entry which is preliminary data.</text>
</comment>
<evidence type="ECO:0000313" key="2">
    <source>
        <dbReference type="Proteomes" id="UP000294498"/>
    </source>
</evidence>
<dbReference type="AlphaFoldDB" id="A0A4R8DR33"/>
<proteinExistence type="predicted"/>
<dbReference type="Proteomes" id="UP000294498">
    <property type="component" value="Unassembled WGS sequence"/>
</dbReference>
<sequence length="136" mass="15271">MSYEYFLQAHVKGAPQGIPTERILEVFKDYIVAKEETFIDLEFSEGNSCSIYLETEEPNNSGFMISRPCGDKLGECLYAVMLLGNFVFFEPDGFQMIVVAPDVEAHLPEDMVASLGKPVVATDLKSFLELYANNRE</sequence>
<dbReference type="RefSeq" id="WP_133992473.1">
    <property type="nucleotide sequence ID" value="NZ_SODV01000001.1"/>
</dbReference>
<evidence type="ECO:0000313" key="1">
    <source>
        <dbReference type="EMBL" id="TDX00632.1"/>
    </source>
</evidence>
<keyword evidence="2" id="KW-1185">Reference proteome</keyword>
<dbReference type="OrthoDB" id="673705at2"/>
<accession>A0A4R8DR33</accession>
<dbReference type="EMBL" id="SODV01000001">
    <property type="protein sequence ID" value="TDX00632.1"/>
    <property type="molecule type" value="Genomic_DNA"/>
</dbReference>
<name>A0A4R8DR33_9BACT</name>
<gene>
    <name evidence="1" type="ORF">EDB95_1657</name>
</gene>
<organism evidence="1 2">
    <name type="scientific">Dinghuibacter silviterrae</name>
    <dbReference type="NCBI Taxonomy" id="1539049"/>
    <lineage>
        <taxon>Bacteria</taxon>
        <taxon>Pseudomonadati</taxon>
        <taxon>Bacteroidota</taxon>
        <taxon>Chitinophagia</taxon>
        <taxon>Chitinophagales</taxon>
        <taxon>Chitinophagaceae</taxon>
        <taxon>Dinghuibacter</taxon>
    </lineage>
</organism>
<reference evidence="1 2" key="1">
    <citation type="submission" date="2019-03" db="EMBL/GenBank/DDBJ databases">
        <title>Genomic Encyclopedia of Type Strains, Phase IV (KMG-IV): sequencing the most valuable type-strain genomes for metagenomic binning, comparative biology and taxonomic classification.</title>
        <authorList>
            <person name="Goeker M."/>
        </authorList>
    </citation>
    <scope>NUCLEOTIDE SEQUENCE [LARGE SCALE GENOMIC DNA]</scope>
    <source>
        <strain evidence="1 2">DSM 100059</strain>
    </source>
</reference>